<dbReference type="Gene3D" id="2.130.10.10">
    <property type="entry name" value="YVTN repeat-like/Quinoprotein amine dehydrogenase"/>
    <property type="match status" value="1"/>
</dbReference>
<comment type="caution">
    <text evidence="2">Lacks conserved residue(s) required for the propagation of feature annotation.</text>
</comment>
<keyword evidence="1" id="KW-0325">Glycoprotein</keyword>
<dbReference type="OMA" id="VISLWGQ"/>
<dbReference type="STRING" id="244447.ENSCSEP00000001858"/>
<dbReference type="GO" id="GO:0007411">
    <property type="term" value="P:axon guidance"/>
    <property type="evidence" value="ECO:0007669"/>
    <property type="project" value="TreeGrafter"/>
</dbReference>
<dbReference type="InterPro" id="IPR015943">
    <property type="entry name" value="WD40/YVTN_repeat-like_dom_sf"/>
</dbReference>
<protein>
    <recommendedName>
        <fullName evidence="3">Sema domain-containing protein</fullName>
    </recommendedName>
</protein>
<evidence type="ECO:0000313" key="5">
    <source>
        <dbReference type="Proteomes" id="UP000265120"/>
    </source>
</evidence>
<dbReference type="AlphaFoldDB" id="A0A3P8UF90"/>
<reference evidence="4 5" key="1">
    <citation type="journal article" date="2014" name="Nat. Genet.">
        <title>Whole-genome sequence of a flatfish provides insights into ZW sex chromosome evolution and adaptation to a benthic lifestyle.</title>
        <authorList>
            <person name="Chen S."/>
            <person name="Zhang G."/>
            <person name="Shao C."/>
            <person name="Huang Q."/>
            <person name="Liu G."/>
            <person name="Zhang P."/>
            <person name="Song W."/>
            <person name="An N."/>
            <person name="Chalopin D."/>
            <person name="Volff J.N."/>
            <person name="Hong Y."/>
            <person name="Li Q."/>
            <person name="Sha Z."/>
            <person name="Zhou H."/>
            <person name="Xie M."/>
            <person name="Yu Q."/>
            <person name="Liu Y."/>
            <person name="Xiang H."/>
            <person name="Wang N."/>
            <person name="Wu K."/>
            <person name="Yang C."/>
            <person name="Zhou Q."/>
            <person name="Liao X."/>
            <person name="Yang L."/>
            <person name="Hu Q."/>
            <person name="Zhang J."/>
            <person name="Meng L."/>
            <person name="Jin L."/>
            <person name="Tian Y."/>
            <person name="Lian J."/>
            <person name="Yang J."/>
            <person name="Miao G."/>
            <person name="Liu S."/>
            <person name="Liang Z."/>
            <person name="Yan F."/>
            <person name="Li Y."/>
            <person name="Sun B."/>
            <person name="Zhang H."/>
            <person name="Zhang J."/>
            <person name="Zhu Y."/>
            <person name="Du M."/>
            <person name="Zhao Y."/>
            <person name="Schartl M."/>
            <person name="Tang Q."/>
            <person name="Wang J."/>
        </authorList>
    </citation>
    <scope>NUCLEOTIDE SEQUENCE</scope>
</reference>
<dbReference type="Ensembl" id="ENSCSET00000001890.1">
    <property type="protein sequence ID" value="ENSCSEP00000001858.1"/>
    <property type="gene ID" value="ENSCSEG00000001260.1"/>
</dbReference>
<proteinExistence type="predicted"/>
<sequence>MFEPNNLSSFLVQEVAAVHNLSLSLSLSPDSKVRPLVHYRDPDVRNTTVLLLSDNGSTLYVGGRDAILSLDVSQSDVITLKKKVSSGVQVKTMSSFSKSNSVDCPNFIRVLQQINSTHLYVCGSFAFGPRDGVIKLSRGPASCCPLLR</sequence>
<dbReference type="PANTHER" id="PTHR11036:SF145">
    <property type="entry name" value="SEMAPHORIN-4A ISOFORM X1-RELATED"/>
    <property type="match status" value="1"/>
</dbReference>
<evidence type="ECO:0000259" key="3">
    <source>
        <dbReference type="PROSITE" id="PS51004"/>
    </source>
</evidence>
<reference evidence="4" key="3">
    <citation type="submission" date="2025-09" db="UniProtKB">
        <authorList>
            <consortium name="Ensembl"/>
        </authorList>
    </citation>
    <scope>IDENTIFICATION</scope>
</reference>
<keyword evidence="5" id="KW-1185">Reference proteome</keyword>
<reference evidence="4" key="2">
    <citation type="submission" date="2025-08" db="UniProtKB">
        <authorList>
            <consortium name="Ensembl"/>
        </authorList>
    </citation>
    <scope>IDENTIFICATION</scope>
</reference>
<dbReference type="InterPro" id="IPR027231">
    <property type="entry name" value="Semaphorin"/>
</dbReference>
<dbReference type="GeneTree" id="ENSGT00940000154870"/>
<dbReference type="GO" id="GO:0045499">
    <property type="term" value="F:chemorepellent activity"/>
    <property type="evidence" value="ECO:0007669"/>
    <property type="project" value="TreeGrafter"/>
</dbReference>
<feature type="domain" description="Sema" evidence="3">
    <location>
        <begin position="22"/>
        <end position="148"/>
    </location>
</feature>
<dbReference type="GO" id="GO:0001755">
    <property type="term" value="P:neural crest cell migration"/>
    <property type="evidence" value="ECO:0007669"/>
    <property type="project" value="TreeGrafter"/>
</dbReference>
<dbReference type="InParanoid" id="A0A3P8UF90"/>
<dbReference type="Proteomes" id="UP000265120">
    <property type="component" value="Chromosome 13"/>
</dbReference>
<evidence type="ECO:0000313" key="4">
    <source>
        <dbReference type="Ensembl" id="ENSCSEP00000001858.1"/>
    </source>
</evidence>
<accession>A0A3P8UF90</accession>
<evidence type="ECO:0000256" key="2">
    <source>
        <dbReference type="PROSITE-ProRule" id="PRU00352"/>
    </source>
</evidence>
<dbReference type="PANTHER" id="PTHR11036">
    <property type="entry name" value="SEMAPHORIN"/>
    <property type="match status" value="1"/>
</dbReference>
<dbReference type="GO" id="GO:0030215">
    <property type="term" value="F:semaphorin receptor binding"/>
    <property type="evidence" value="ECO:0007669"/>
    <property type="project" value="InterPro"/>
</dbReference>
<dbReference type="SUPFAM" id="SSF101912">
    <property type="entry name" value="Sema domain"/>
    <property type="match status" value="1"/>
</dbReference>
<organism evidence="4 5">
    <name type="scientific">Cynoglossus semilaevis</name>
    <name type="common">Tongue sole</name>
    <dbReference type="NCBI Taxonomy" id="244447"/>
    <lineage>
        <taxon>Eukaryota</taxon>
        <taxon>Metazoa</taxon>
        <taxon>Chordata</taxon>
        <taxon>Craniata</taxon>
        <taxon>Vertebrata</taxon>
        <taxon>Euteleostomi</taxon>
        <taxon>Actinopterygii</taxon>
        <taxon>Neopterygii</taxon>
        <taxon>Teleostei</taxon>
        <taxon>Neoteleostei</taxon>
        <taxon>Acanthomorphata</taxon>
        <taxon>Carangaria</taxon>
        <taxon>Pleuronectiformes</taxon>
        <taxon>Pleuronectoidei</taxon>
        <taxon>Cynoglossidae</taxon>
        <taxon>Cynoglossinae</taxon>
        <taxon>Cynoglossus</taxon>
    </lineage>
</organism>
<name>A0A3P8UF90_CYNSE</name>
<dbReference type="GO" id="GO:0005886">
    <property type="term" value="C:plasma membrane"/>
    <property type="evidence" value="ECO:0007669"/>
    <property type="project" value="TreeGrafter"/>
</dbReference>
<dbReference type="PROSITE" id="PS51004">
    <property type="entry name" value="SEMA"/>
    <property type="match status" value="1"/>
</dbReference>
<dbReference type="InterPro" id="IPR036352">
    <property type="entry name" value="Semap_dom_sf"/>
</dbReference>
<dbReference type="GO" id="GO:0030335">
    <property type="term" value="P:positive regulation of cell migration"/>
    <property type="evidence" value="ECO:0007669"/>
    <property type="project" value="TreeGrafter"/>
</dbReference>
<evidence type="ECO:0000256" key="1">
    <source>
        <dbReference type="ARBA" id="ARBA00023180"/>
    </source>
</evidence>
<dbReference type="InterPro" id="IPR001627">
    <property type="entry name" value="Semap_dom"/>
</dbReference>
<dbReference type="GO" id="GO:0071526">
    <property type="term" value="P:semaphorin-plexin signaling pathway"/>
    <property type="evidence" value="ECO:0007669"/>
    <property type="project" value="TreeGrafter"/>
</dbReference>